<keyword evidence="3" id="KW-1185">Reference proteome</keyword>
<gene>
    <name evidence="2" type="ORF">C4D60_Mb03t11240</name>
</gene>
<evidence type="ECO:0000256" key="1">
    <source>
        <dbReference type="SAM" id="MobiDB-lite"/>
    </source>
</evidence>
<dbReference type="EMBL" id="PYDT01000006">
    <property type="protein sequence ID" value="THU58160.1"/>
    <property type="molecule type" value="Genomic_DNA"/>
</dbReference>
<dbReference type="Proteomes" id="UP000317650">
    <property type="component" value="Chromosome 3"/>
</dbReference>
<feature type="compositionally biased region" description="Polar residues" evidence="1">
    <location>
        <begin position="1"/>
        <end position="21"/>
    </location>
</feature>
<accession>A0A4S8J979</accession>
<evidence type="ECO:0000313" key="3">
    <source>
        <dbReference type="Proteomes" id="UP000317650"/>
    </source>
</evidence>
<dbReference type="AlphaFoldDB" id="A0A4S8J979"/>
<protein>
    <submittedName>
        <fullName evidence="2">Uncharacterized protein</fullName>
    </submittedName>
</protein>
<sequence length="120" mass="13215">MMWRSTSTGSPRQLICSSSRGRTTRHQSMEVSQHHQTVDTYARDIVGATAQGSTEIGTQETILQANATYGQYPGQVVNMQHVGSNPLLPPLVQVAPEIRGPTWSQHGVSDYPFQGYNDNK</sequence>
<proteinExistence type="predicted"/>
<evidence type="ECO:0000313" key="2">
    <source>
        <dbReference type="EMBL" id="THU58160.1"/>
    </source>
</evidence>
<organism evidence="2 3">
    <name type="scientific">Musa balbisiana</name>
    <name type="common">Banana</name>
    <dbReference type="NCBI Taxonomy" id="52838"/>
    <lineage>
        <taxon>Eukaryota</taxon>
        <taxon>Viridiplantae</taxon>
        <taxon>Streptophyta</taxon>
        <taxon>Embryophyta</taxon>
        <taxon>Tracheophyta</taxon>
        <taxon>Spermatophyta</taxon>
        <taxon>Magnoliopsida</taxon>
        <taxon>Liliopsida</taxon>
        <taxon>Zingiberales</taxon>
        <taxon>Musaceae</taxon>
        <taxon>Musa</taxon>
    </lineage>
</organism>
<feature type="region of interest" description="Disordered" evidence="1">
    <location>
        <begin position="1"/>
        <end position="36"/>
    </location>
</feature>
<reference evidence="2 3" key="1">
    <citation type="journal article" date="2019" name="Nat. Plants">
        <title>Genome sequencing of Musa balbisiana reveals subgenome evolution and function divergence in polyploid bananas.</title>
        <authorList>
            <person name="Yao X."/>
        </authorList>
    </citation>
    <scope>NUCLEOTIDE SEQUENCE [LARGE SCALE GENOMIC DNA]</scope>
    <source>
        <strain evidence="3">cv. DH-PKW</strain>
        <tissue evidence="2">Leaves</tissue>
    </source>
</reference>
<name>A0A4S8J979_MUSBA</name>
<comment type="caution">
    <text evidence="2">The sequence shown here is derived from an EMBL/GenBank/DDBJ whole genome shotgun (WGS) entry which is preliminary data.</text>
</comment>